<evidence type="ECO:0000256" key="4">
    <source>
        <dbReference type="ARBA" id="ARBA00022523"/>
    </source>
</evidence>
<evidence type="ECO:0000259" key="14">
    <source>
        <dbReference type="Pfam" id="PF05922"/>
    </source>
</evidence>
<keyword evidence="5 10" id="KW-0645">Protease</keyword>
<keyword evidence="7 10" id="KW-0378">Hydrolase</keyword>
<dbReference type="GO" id="GO:0004252">
    <property type="term" value="F:serine-type endopeptidase activity"/>
    <property type="evidence" value="ECO:0007669"/>
    <property type="project" value="UniProtKB-UniRule"/>
</dbReference>
<dbReference type="GO" id="GO:0006508">
    <property type="term" value="P:proteolysis"/>
    <property type="evidence" value="ECO:0007669"/>
    <property type="project" value="UniProtKB-KW"/>
</dbReference>
<dbReference type="OrthoDB" id="206201at2759"/>
<dbReference type="CDD" id="cd04852">
    <property type="entry name" value="Peptidases_S8_3"/>
    <property type="match status" value="1"/>
</dbReference>
<keyword evidence="16" id="KW-1185">Reference proteome</keyword>
<dbReference type="GO" id="GO:0009609">
    <property type="term" value="P:response to symbiotic bacterium"/>
    <property type="evidence" value="ECO:0007669"/>
    <property type="project" value="UniProtKB-ARBA"/>
</dbReference>
<feature type="active site" description="Charge relay system" evidence="9 10">
    <location>
        <position position="219"/>
    </location>
</feature>
<dbReference type="Gene3D" id="3.30.70.80">
    <property type="entry name" value="Peptidase S8 propeptide/proteinase inhibitor I9"/>
    <property type="match status" value="1"/>
</dbReference>
<dbReference type="FunFam" id="3.40.50.200:FF:000006">
    <property type="entry name" value="Subtilisin-like protease SBT1.5"/>
    <property type="match status" value="1"/>
</dbReference>
<dbReference type="Pfam" id="PF05922">
    <property type="entry name" value="Inhibitor_I9"/>
    <property type="match status" value="1"/>
</dbReference>
<comment type="similarity">
    <text evidence="3 10">Belongs to the peptidase S8 family.</text>
</comment>
<keyword evidence="8 10" id="KW-0720">Serine protease</keyword>
<evidence type="ECO:0000256" key="1">
    <source>
        <dbReference type="ARBA" id="ARBA00002076"/>
    </source>
</evidence>
<evidence type="ECO:0000256" key="5">
    <source>
        <dbReference type="ARBA" id="ARBA00022670"/>
    </source>
</evidence>
<dbReference type="InterPro" id="IPR036852">
    <property type="entry name" value="Peptidase_S8/S53_dom_sf"/>
</dbReference>
<evidence type="ECO:0000256" key="2">
    <source>
        <dbReference type="ARBA" id="ARBA00004271"/>
    </source>
</evidence>
<evidence type="ECO:0000256" key="3">
    <source>
        <dbReference type="ARBA" id="ARBA00011073"/>
    </source>
</evidence>
<dbReference type="PROSITE" id="PS00138">
    <property type="entry name" value="SUBTILASE_SER"/>
    <property type="match status" value="1"/>
</dbReference>
<dbReference type="InterPro" id="IPR045051">
    <property type="entry name" value="SBT"/>
</dbReference>
<dbReference type="FunFam" id="3.50.30.30:FF:000005">
    <property type="entry name" value="subtilisin-like protease SBT1.5"/>
    <property type="match status" value="1"/>
</dbReference>
<dbReference type="CDD" id="cd02120">
    <property type="entry name" value="PA_subtilisin_like"/>
    <property type="match status" value="1"/>
</dbReference>
<dbReference type="InterPro" id="IPR034197">
    <property type="entry name" value="Peptidases_S8_3"/>
</dbReference>
<name>A0A9Q0FWF6_9ROSI</name>
<evidence type="ECO:0000256" key="11">
    <source>
        <dbReference type="SAM" id="SignalP"/>
    </source>
</evidence>
<dbReference type="GO" id="GO:0048046">
    <property type="term" value="C:apoplast"/>
    <property type="evidence" value="ECO:0007669"/>
    <property type="project" value="UniProtKB-SubCell"/>
</dbReference>
<dbReference type="PRINTS" id="PR00723">
    <property type="entry name" value="SUBTILISIN"/>
</dbReference>
<evidence type="ECO:0008006" key="17">
    <source>
        <dbReference type="Google" id="ProtNLM"/>
    </source>
</evidence>
<feature type="active site" description="Charge relay system" evidence="9 10">
    <location>
        <position position="558"/>
    </location>
</feature>
<feature type="chain" id="PRO_5040502480" description="Inhibitor I9 domain-containing protein" evidence="11">
    <location>
        <begin position="19"/>
        <end position="872"/>
    </location>
</feature>
<keyword evidence="6 11" id="KW-0732">Signal</keyword>
<keyword evidence="4" id="KW-0052">Apoplast</keyword>
<evidence type="ECO:0000256" key="8">
    <source>
        <dbReference type="ARBA" id="ARBA00022825"/>
    </source>
</evidence>
<organism evidence="15 16">
    <name type="scientific">Turnera subulata</name>
    <dbReference type="NCBI Taxonomy" id="218843"/>
    <lineage>
        <taxon>Eukaryota</taxon>
        <taxon>Viridiplantae</taxon>
        <taxon>Streptophyta</taxon>
        <taxon>Embryophyta</taxon>
        <taxon>Tracheophyta</taxon>
        <taxon>Spermatophyta</taxon>
        <taxon>Magnoliopsida</taxon>
        <taxon>eudicotyledons</taxon>
        <taxon>Gunneridae</taxon>
        <taxon>Pentapetalae</taxon>
        <taxon>rosids</taxon>
        <taxon>fabids</taxon>
        <taxon>Malpighiales</taxon>
        <taxon>Passifloraceae</taxon>
        <taxon>Turnera</taxon>
    </lineage>
</organism>
<dbReference type="InterPro" id="IPR015500">
    <property type="entry name" value="Peptidase_S8_subtilisin-rel"/>
</dbReference>
<dbReference type="Pfam" id="PF02225">
    <property type="entry name" value="PA"/>
    <property type="match status" value="1"/>
</dbReference>
<protein>
    <recommendedName>
        <fullName evidence="17">Inhibitor I9 domain-containing protein</fullName>
    </recommendedName>
</protein>
<dbReference type="InterPro" id="IPR003137">
    <property type="entry name" value="PA_domain"/>
</dbReference>
<dbReference type="SUPFAM" id="SSF52743">
    <property type="entry name" value="Subtilisin-like"/>
    <property type="match status" value="1"/>
</dbReference>
<comment type="function">
    <text evidence="1">Required for arbuscular mycorrhiza (AM) development during AM symbiosis with AM fungi (e.g. Glomeromycota intraradices).</text>
</comment>
<evidence type="ECO:0000259" key="13">
    <source>
        <dbReference type="Pfam" id="PF02225"/>
    </source>
</evidence>
<dbReference type="GO" id="GO:0009610">
    <property type="term" value="P:response to symbiotic fungus"/>
    <property type="evidence" value="ECO:0007669"/>
    <property type="project" value="UniProtKB-ARBA"/>
</dbReference>
<dbReference type="PROSITE" id="PS51892">
    <property type="entry name" value="SUBTILASE"/>
    <property type="match status" value="2"/>
</dbReference>
<comment type="subcellular location">
    <subcellularLocation>
        <location evidence="2">Secreted</location>
        <location evidence="2">Extracellular space</location>
        <location evidence="2">Apoplast</location>
    </subcellularLocation>
</comment>
<comment type="caution">
    <text evidence="10">Lacks conserved residue(s) required for the propagation of feature annotation.</text>
</comment>
<proteinExistence type="inferred from homology"/>
<dbReference type="InterPro" id="IPR000209">
    <property type="entry name" value="Peptidase_S8/S53_dom"/>
</dbReference>
<dbReference type="InterPro" id="IPR023828">
    <property type="entry name" value="Peptidase_S8_Ser-AS"/>
</dbReference>
<dbReference type="EMBL" id="JAKUCV010003388">
    <property type="protein sequence ID" value="KAJ4839164.1"/>
    <property type="molecule type" value="Genomic_DNA"/>
</dbReference>
<evidence type="ECO:0000256" key="9">
    <source>
        <dbReference type="PIRSR" id="PIRSR615500-1"/>
    </source>
</evidence>
<dbReference type="AlphaFoldDB" id="A0A9Q0FWF6"/>
<reference evidence="15" key="1">
    <citation type="submission" date="2022-02" db="EMBL/GenBank/DDBJ databases">
        <authorList>
            <person name="Henning P.M."/>
            <person name="McCubbin A.G."/>
            <person name="Shore J.S."/>
        </authorList>
    </citation>
    <scope>NUCLEOTIDE SEQUENCE</scope>
    <source>
        <strain evidence="15">F60SS</strain>
        <tissue evidence="15">Leaves</tissue>
    </source>
</reference>
<evidence type="ECO:0000256" key="10">
    <source>
        <dbReference type="PROSITE-ProRule" id="PRU01240"/>
    </source>
</evidence>
<accession>A0A9Q0FWF6</accession>
<feature type="signal peptide" evidence="11">
    <location>
        <begin position="1"/>
        <end position="18"/>
    </location>
</feature>
<dbReference type="Proteomes" id="UP001141552">
    <property type="component" value="Unassembled WGS sequence"/>
</dbReference>
<feature type="active site" description="Charge relay system" evidence="9 10">
    <location>
        <position position="145"/>
    </location>
</feature>
<sequence length="872" mass="94274">MGIKNFLCFIFLYIFTAAQRPSYVVYLGRHSHGSAEPSAHDLERVKQYHHELLGSYIGSKEKAKELIFTSYKRYINGFAAMLEEEEAAELSKHPKVVSVFPSRVRKLHTTNSWEFLGVERNGETPVDSIWEKANFGEDIIIGVMDSGVWPESASFNDAGMGPIPSKWKGSCNSNGGVKCNRKLIGARYFNKGFKAEYKKEYGHHPVDPSLDSARDHNGHGTHTMSTAGGGFVPSANLLGSANGTAKGGAPLARVASYKVCSPGCTDPDILDGIEAAIHDGVHIISISLGPDLEEGQEFFVPEYFKDATAIGAFHATEQGILVVASAGNEGPKTVQNVAPWILTVAASSIDRDFPSDVVLGNNKLFKGLSFNSNTSPLGKYYPLVHSVDAKAANASYTDAELCADGTLDPAKVRGKIVYCTRDSPVELQKSFAVSKAGGVGMILANQLESWTLSPQAHFIPTAHVTAADGLSILAYIYSRKSPVAYIRGSTELGQVAAPIMASFSSSGPNYLTPEILKPDITAPGVNILAAYTQAQGPSDAFPQDPRRNLAFNIVSGTSMSCPHVSGIGALLRKLHPDWSPAAIKSAIMTTARTKSNVRQPILSSSLLKADPFDYGSGHVWPNRAMDPGLVYDLTTTDHLNFLCLIGYNTTQLYMLGTSYTPEDRTCVSPSFVEHLIITSNLGAQTSNRSMYSSFATSFLPPTLLLLTRDAAVPRRHAARRLEKPAPPFLPSSSPPLPATFTGAGNTPSQPHFPLPFAAVFPSLPLLVTTSRARIAPPPARRSSAMDPFRRSVTAAIEGHHLLLRCVRRCPRGTMEHPKVVSVFPSRVRKLHTTNSWEFLGVERNGETPVDSIWEKANFGEGIIIGVMDSGTF</sequence>
<dbReference type="Gene3D" id="3.50.30.30">
    <property type="match status" value="1"/>
</dbReference>
<evidence type="ECO:0000313" key="16">
    <source>
        <dbReference type="Proteomes" id="UP001141552"/>
    </source>
</evidence>
<dbReference type="PANTHER" id="PTHR10795">
    <property type="entry name" value="PROPROTEIN CONVERTASE SUBTILISIN/KEXIN"/>
    <property type="match status" value="1"/>
</dbReference>
<feature type="domain" description="PA" evidence="13">
    <location>
        <begin position="381"/>
        <end position="472"/>
    </location>
</feature>
<dbReference type="Pfam" id="PF00082">
    <property type="entry name" value="Peptidase_S8"/>
    <property type="match status" value="1"/>
</dbReference>
<gene>
    <name evidence="15" type="ORF">Tsubulata_028397</name>
</gene>
<dbReference type="Gene3D" id="3.40.50.200">
    <property type="entry name" value="Peptidase S8/S53 domain"/>
    <property type="match status" value="1"/>
</dbReference>
<dbReference type="FunFam" id="3.30.70.80:FF:000002">
    <property type="entry name" value="Subtilisin-like protease SBT5.3"/>
    <property type="match status" value="1"/>
</dbReference>
<evidence type="ECO:0000256" key="6">
    <source>
        <dbReference type="ARBA" id="ARBA00022729"/>
    </source>
</evidence>
<dbReference type="InterPro" id="IPR037045">
    <property type="entry name" value="S8pro/Inhibitor_I9_sf"/>
</dbReference>
<evidence type="ECO:0000259" key="12">
    <source>
        <dbReference type="Pfam" id="PF00082"/>
    </source>
</evidence>
<feature type="domain" description="Inhibitor I9" evidence="14">
    <location>
        <begin position="22"/>
        <end position="108"/>
    </location>
</feature>
<evidence type="ECO:0000256" key="7">
    <source>
        <dbReference type="ARBA" id="ARBA00022801"/>
    </source>
</evidence>
<evidence type="ECO:0000313" key="15">
    <source>
        <dbReference type="EMBL" id="KAJ4839164.1"/>
    </source>
</evidence>
<comment type="caution">
    <text evidence="15">The sequence shown here is derived from an EMBL/GenBank/DDBJ whole genome shotgun (WGS) entry which is preliminary data.</text>
</comment>
<feature type="domain" description="Peptidase S8/S53" evidence="12">
    <location>
        <begin position="136"/>
        <end position="594"/>
    </location>
</feature>
<dbReference type="InterPro" id="IPR010259">
    <property type="entry name" value="S8pro/Inhibitor_I9"/>
</dbReference>
<reference evidence="15" key="2">
    <citation type="journal article" date="2023" name="Plants (Basel)">
        <title>Annotation of the Turnera subulata (Passifloraceae) Draft Genome Reveals the S-Locus Evolved after the Divergence of Turneroideae from Passifloroideae in a Stepwise Manner.</title>
        <authorList>
            <person name="Henning P.M."/>
            <person name="Roalson E.H."/>
            <person name="Mir W."/>
            <person name="McCubbin A.G."/>
            <person name="Shore J.S."/>
        </authorList>
    </citation>
    <scope>NUCLEOTIDE SEQUENCE</scope>
    <source>
        <strain evidence="15">F60SS</strain>
    </source>
</reference>